<keyword evidence="5" id="KW-1185">Reference proteome</keyword>
<feature type="region of interest" description="Disordered" evidence="2">
    <location>
        <begin position="97"/>
        <end position="118"/>
    </location>
</feature>
<sequence length="118" mass="13692">MRIGWVECGVKERIYLTRCFKCLEYSHKTRDCTAKVDRSDECYKCGSKGHRSKECKNEEKCTKCNVAGHRAEKCNVAGHRADQIKCPYFRKMVEQKRKENIESMSSGRRGHKGNTHDS</sequence>
<dbReference type="SUPFAM" id="SSF57756">
    <property type="entry name" value="Retrovirus zinc finger-like domains"/>
    <property type="match status" value="1"/>
</dbReference>
<feature type="domain" description="CCHC-type" evidence="3">
    <location>
        <begin position="42"/>
        <end position="57"/>
    </location>
</feature>
<keyword evidence="1" id="KW-0862">Zinc</keyword>
<evidence type="ECO:0000313" key="5">
    <source>
        <dbReference type="Proteomes" id="UP001458880"/>
    </source>
</evidence>
<gene>
    <name evidence="4" type="ORF">QE152_g37153</name>
</gene>
<dbReference type="GO" id="GO:0008270">
    <property type="term" value="F:zinc ion binding"/>
    <property type="evidence" value="ECO:0007669"/>
    <property type="project" value="UniProtKB-KW"/>
</dbReference>
<organism evidence="4 5">
    <name type="scientific">Popillia japonica</name>
    <name type="common">Japanese beetle</name>
    <dbReference type="NCBI Taxonomy" id="7064"/>
    <lineage>
        <taxon>Eukaryota</taxon>
        <taxon>Metazoa</taxon>
        <taxon>Ecdysozoa</taxon>
        <taxon>Arthropoda</taxon>
        <taxon>Hexapoda</taxon>
        <taxon>Insecta</taxon>
        <taxon>Pterygota</taxon>
        <taxon>Neoptera</taxon>
        <taxon>Endopterygota</taxon>
        <taxon>Coleoptera</taxon>
        <taxon>Polyphaga</taxon>
        <taxon>Scarabaeiformia</taxon>
        <taxon>Scarabaeidae</taxon>
        <taxon>Rutelinae</taxon>
        <taxon>Popillia</taxon>
    </lineage>
</organism>
<evidence type="ECO:0000256" key="2">
    <source>
        <dbReference type="SAM" id="MobiDB-lite"/>
    </source>
</evidence>
<dbReference type="EMBL" id="JASPKY010000701">
    <property type="protein sequence ID" value="KAK9686487.1"/>
    <property type="molecule type" value="Genomic_DNA"/>
</dbReference>
<reference evidence="4 5" key="1">
    <citation type="journal article" date="2024" name="BMC Genomics">
        <title>De novo assembly and annotation of Popillia japonica's genome with initial clues to its potential as an invasive pest.</title>
        <authorList>
            <person name="Cucini C."/>
            <person name="Boschi S."/>
            <person name="Funari R."/>
            <person name="Cardaioli E."/>
            <person name="Iannotti N."/>
            <person name="Marturano G."/>
            <person name="Paoli F."/>
            <person name="Bruttini M."/>
            <person name="Carapelli A."/>
            <person name="Frati F."/>
            <person name="Nardi F."/>
        </authorList>
    </citation>
    <scope>NUCLEOTIDE SEQUENCE [LARGE SCALE GENOMIC DNA]</scope>
    <source>
        <strain evidence="4">DMR45628</strain>
    </source>
</reference>
<comment type="caution">
    <text evidence="4">The sequence shown here is derived from an EMBL/GenBank/DDBJ whole genome shotgun (WGS) entry which is preliminary data.</text>
</comment>
<dbReference type="InterPro" id="IPR036875">
    <property type="entry name" value="Znf_CCHC_sf"/>
</dbReference>
<accession>A0AAW1IBH9</accession>
<feature type="compositionally biased region" description="Basic residues" evidence="2">
    <location>
        <begin position="108"/>
        <end position="118"/>
    </location>
</feature>
<evidence type="ECO:0000259" key="3">
    <source>
        <dbReference type="PROSITE" id="PS50158"/>
    </source>
</evidence>
<evidence type="ECO:0000256" key="1">
    <source>
        <dbReference type="PROSITE-ProRule" id="PRU00047"/>
    </source>
</evidence>
<dbReference type="SMART" id="SM00343">
    <property type="entry name" value="ZnF_C2HC"/>
    <property type="match status" value="3"/>
</dbReference>
<protein>
    <submittedName>
        <fullName evidence="4">Zinc knuckle</fullName>
    </submittedName>
</protein>
<proteinExistence type="predicted"/>
<dbReference type="PROSITE" id="PS50158">
    <property type="entry name" value="ZF_CCHC"/>
    <property type="match status" value="1"/>
</dbReference>
<dbReference type="Pfam" id="PF00098">
    <property type="entry name" value="zf-CCHC"/>
    <property type="match status" value="1"/>
</dbReference>
<keyword evidence="1" id="KW-0479">Metal-binding</keyword>
<dbReference type="InterPro" id="IPR001878">
    <property type="entry name" value="Znf_CCHC"/>
</dbReference>
<keyword evidence="1" id="KW-0863">Zinc-finger</keyword>
<dbReference type="Proteomes" id="UP001458880">
    <property type="component" value="Unassembled WGS sequence"/>
</dbReference>
<evidence type="ECO:0000313" key="4">
    <source>
        <dbReference type="EMBL" id="KAK9686487.1"/>
    </source>
</evidence>
<name>A0AAW1IBH9_POPJA</name>
<dbReference type="Gene3D" id="4.10.60.10">
    <property type="entry name" value="Zinc finger, CCHC-type"/>
    <property type="match status" value="1"/>
</dbReference>
<dbReference type="GO" id="GO:0003676">
    <property type="term" value="F:nucleic acid binding"/>
    <property type="evidence" value="ECO:0007669"/>
    <property type="project" value="InterPro"/>
</dbReference>
<dbReference type="AlphaFoldDB" id="A0AAW1IBH9"/>